<sequence>MSITKIAAITGASVSTVARVLRDPEHKCHSMELKEKILQTAREIGYVPNEAAKALKSGSAPNKIFHINILLTRVNSDETDPFYSEMLRLVEIEVRKSGGLIENIWRHAVFSSEKKTDFSEIEKSAAQMFHDTKQKHDGLILIGKCSQKGLKSLKRYEKNLISINRNSTTYEVDEVLCDGRKIALTAVNYLISCGHQKIGYVGDCHNETRYVGYQEALVHHGIAPDIDDVYDITPNEKNGYQAMAYFSQQETPPSAFYCANDILAIGMLKYLAQSKNWYYHPAVISSDNIVESQYTTPMLTTVSLPKTEMAHLAIQILTDRMNGGHKAVVKTELQSTLVIRQSVHQYVSTENEPEYYI</sequence>
<dbReference type="GO" id="GO:0000976">
    <property type="term" value="F:transcription cis-regulatory region binding"/>
    <property type="evidence" value="ECO:0007669"/>
    <property type="project" value="TreeGrafter"/>
</dbReference>
<keyword evidence="3" id="KW-0804">Transcription</keyword>
<dbReference type="InterPro" id="IPR046335">
    <property type="entry name" value="LacI/GalR-like_sensor"/>
</dbReference>
<keyword evidence="6" id="KW-1185">Reference proteome</keyword>
<dbReference type="PROSITE" id="PS50932">
    <property type="entry name" value="HTH_LACI_2"/>
    <property type="match status" value="1"/>
</dbReference>
<evidence type="ECO:0000256" key="2">
    <source>
        <dbReference type="ARBA" id="ARBA00023125"/>
    </source>
</evidence>
<evidence type="ECO:0000256" key="1">
    <source>
        <dbReference type="ARBA" id="ARBA00023015"/>
    </source>
</evidence>
<dbReference type="InterPro" id="IPR000843">
    <property type="entry name" value="HTH_LacI"/>
</dbReference>
<proteinExistence type="predicted"/>
<keyword evidence="2" id="KW-0238">DNA-binding</keyword>
<dbReference type="InterPro" id="IPR010982">
    <property type="entry name" value="Lambda_DNA-bd_dom_sf"/>
</dbReference>
<keyword evidence="1" id="KW-0805">Transcription regulation</keyword>
<name>U2KXW3_9FIRM</name>
<dbReference type="GO" id="GO:0003700">
    <property type="term" value="F:DNA-binding transcription factor activity"/>
    <property type="evidence" value="ECO:0007669"/>
    <property type="project" value="TreeGrafter"/>
</dbReference>
<dbReference type="PANTHER" id="PTHR30146">
    <property type="entry name" value="LACI-RELATED TRANSCRIPTIONAL REPRESSOR"/>
    <property type="match status" value="1"/>
</dbReference>
<dbReference type="CDD" id="cd01392">
    <property type="entry name" value="HTH_LacI"/>
    <property type="match status" value="1"/>
</dbReference>
<dbReference type="Gene3D" id="3.40.50.2300">
    <property type="match status" value="2"/>
</dbReference>
<evidence type="ECO:0000256" key="3">
    <source>
        <dbReference type="ARBA" id="ARBA00023163"/>
    </source>
</evidence>
<evidence type="ECO:0000313" key="6">
    <source>
        <dbReference type="Proteomes" id="UP000016662"/>
    </source>
</evidence>
<protein>
    <recommendedName>
        <fullName evidence="4">HTH lacI-type domain-containing protein</fullName>
    </recommendedName>
</protein>
<comment type="caution">
    <text evidence="5">The sequence shown here is derived from an EMBL/GenBank/DDBJ whole genome shotgun (WGS) entry which is preliminary data.</text>
</comment>
<dbReference type="Pfam" id="PF13377">
    <property type="entry name" value="Peripla_BP_3"/>
    <property type="match status" value="1"/>
</dbReference>
<organism evidence="5 6">
    <name type="scientific">Ruminococcus callidus ATCC 27760</name>
    <dbReference type="NCBI Taxonomy" id="411473"/>
    <lineage>
        <taxon>Bacteria</taxon>
        <taxon>Bacillati</taxon>
        <taxon>Bacillota</taxon>
        <taxon>Clostridia</taxon>
        <taxon>Eubacteriales</taxon>
        <taxon>Oscillospiraceae</taxon>
        <taxon>Ruminococcus</taxon>
    </lineage>
</organism>
<dbReference type="GeneID" id="93692122"/>
<dbReference type="SUPFAM" id="SSF47413">
    <property type="entry name" value="lambda repressor-like DNA-binding domains"/>
    <property type="match status" value="1"/>
</dbReference>
<evidence type="ECO:0000313" key="5">
    <source>
        <dbReference type="EMBL" id="ERJ97117.1"/>
    </source>
</evidence>
<dbReference type="SMART" id="SM00354">
    <property type="entry name" value="HTH_LACI"/>
    <property type="match status" value="1"/>
</dbReference>
<dbReference type="HOGENOM" id="CLU_037628_6_2_9"/>
<evidence type="ECO:0000259" key="4">
    <source>
        <dbReference type="PROSITE" id="PS50932"/>
    </source>
</evidence>
<feature type="domain" description="HTH lacI-type" evidence="4">
    <location>
        <begin position="1"/>
        <end position="57"/>
    </location>
</feature>
<dbReference type="RefSeq" id="WP_021683300.1">
    <property type="nucleotide sequence ID" value="NZ_KI260476.1"/>
</dbReference>
<dbReference type="OrthoDB" id="43195at2"/>
<dbReference type="AlphaFoldDB" id="U2KXW3"/>
<reference evidence="5 6" key="1">
    <citation type="submission" date="2013-07" db="EMBL/GenBank/DDBJ databases">
        <authorList>
            <person name="Weinstock G."/>
            <person name="Sodergren E."/>
            <person name="Wylie T."/>
            <person name="Fulton L."/>
            <person name="Fulton R."/>
            <person name="Fronick C."/>
            <person name="O'Laughlin M."/>
            <person name="Godfrey J."/>
            <person name="Miner T."/>
            <person name="Herter B."/>
            <person name="Appelbaum E."/>
            <person name="Cordes M."/>
            <person name="Lek S."/>
            <person name="Wollam A."/>
            <person name="Pepin K.H."/>
            <person name="Palsikar V.B."/>
            <person name="Mitreva M."/>
            <person name="Wilson R.K."/>
        </authorList>
    </citation>
    <scope>NUCLEOTIDE SEQUENCE [LARGE SCALE GENOMIC DNA]</scope>
    <source>
        <strain evidence="5 6">ATCC 27760</strain>
    </source>
</reference>
<gene>
    <name evidence="5" type="ORF">RUMCAL_00512</name>
</gene>
<dbReference type="Gene3D" id="1.10.260.40">
    <property type="entry name" value="lambda repressor-like DNA-binding domains"/>
    <property type="match status" value="1"/>
</dbReference>
<dbReference type="PATRIC" id="fig|411473.3.peg.392"/>
<dbReference type="STRING" id="411473.RUMCAL_00512"/>
<dbReference type="SUPFAM" id="SSF53822">
    <property type="entry name" value="Periplasmic binding protein-like I"/>
    <property type="match status" value="1"/>
</dbReference>
<dbReference type="InterPro" id="IPR028082">
    <property type="entry name" value="Peripla_BP_I"/>
</dbReference>
<dbReference type="EMBL" id="AWVF01000048">
    <property type="protein sequence ID" value="ERJ97117.1"/>
    <property type="molecule type" value="Genomic_DNA"/>
</dbReference>
<dbReference type="Pfam" id="PF00356">
    <property type="entry name" value="LacI"/>
    <property type="match status" value="1"/>
</dbReference>
<dbReference type="PANTHER" id="PTHR30146:SF154">
    <property type="entry name" value="TRANSCRIPTION REGULATOR, MEMBER OF GALR FAMILY"/>
    <property type="match status" value="1"/>
</dbReference>
<accession>U2KXW3</accession>
<dbReference type="eggNOG" id="COG1609">
    <property type="taxonomic scope" value="Bacteria"/>
</dbReference>
<dbReference type="Proteomes" id="UP000016662">
    <property type="component" value="Unassembled WGS sequence"/>
</dbReference>